<reference evidence="3" key="1">
    <citation type="submission" date="2022-03" db="EMBL/GenBank/DDBJ databases">
        <authorList>
            <person name="Martin C."/>
        </authorList>
    </citation>
    <scope>NUCLEOTIDE SEQUENCE</scope>
</reference>
<name>A0A8S4PC95_OWEFU</name>
<sequence>MFLPSLFVVSWSSKRMKASLLLGIVLLASQEVHVLSQPPGGIEGLPDVIGQEACLDLVFMFDISCSVSEANQLKAVEFSKRLIEEIRMREKPEGFSVKLAAALFEGDVNNAFYLNAANSRAEMLELLDTLPELIESTSIQCDTMTQEGVKALYETYFTEANGDRKQLYRDQELYQNVAIFFTDARTHPRKYALDGRALDKYLKRAAEARITNYVVLLDNNRTEEDANGNEVTKPPLDHLKITDNEPKRLFDIRTGKDVEAEVTKLAKTLNEEYVCQTSVDRACADITFAFDVSCSIDKDIKELYRYVASQTYNELINSAGDILVSAIVFDVTSRSQFYFDTYGNREVNISKIDNALRNLALEEVKCRTITEKLFDEVNRKHLGKHGDRDDIQNILVLFYDGMTSPLRRRKETIAKALELKKNGVDIHLVRLENNRGKDGDEEFQEIASPDRLFPLESGNALTDENKDAVVLELFDKLRLYACEDQV</sequence>
<dbReference type="SMART" id="SM00327">
    <property type="entry name" value="VWA"/>
    <property type="match status" value="2"/>
</dbReference>
<dbReference type="Pfam" id="PF00092">
    <property type="entry name" value="VWA"/>
    <property type="match status" value="2"/>
</dbReference>
<dbReference type="InterPro" id="IPR050525">
    <property type="entry name" value="ECM_Assembly_Org"/>
</dbReference>
<dbReference type="InterPro" id="IPR002035">
    <property type="entry name" value="VWF_A"/>
</dbReference>
<dbReference type="Proteomes" id="UP000749559">
    <property type="component" value="Unassembled WGS sequence"/>
</dbReference>
<evidence type="ECO:0000313" key="4">
    <source>
        <dbReference type="Proteomes" id="UP000749559"/>
    </source>
</evidence>
<dbReference type="AlphaFoldDB" id="A0A8S4PC95"/>
<dbReference type="InterPro" id="IPR036465">
    <property type="entry name" value="vWFA_dom_sf"/>
</dbReference>
<dbReference type="EMBL" id="CAIIXF020000008">
    <property type="protein sequence ID" value="CAH1790857.1"/>
    <property type="molecule type" value="Genomic_DNA"/>
</dbReference>
<protein>
    <recommendedName>
        <fullName evidence="2">VWFA domain-containing protein</fullName>
    </recommendedName>
</protein>
<feature type="domain" description="VWFA" evidence="2">
    <location>
        <begin position="56"/>
        <end position="269"/>
    </location>
</feature>
<keyword evidence="4" id="KW-1185">Reference proteome</keyword>
<dbReference type="Gene3D" id="3.40.50.410">
    <property type="entry name" value="von Willebrand factor, type A domain"/>
    <property type="match status" value="2"/>
</dbReference>
<evidence type="ECO:0000313" key="3">
    <source>
        <dbReference type="EMBL" id="CAH1790857.1"/>
    </source>
</evidence>
<feature type="signal peptide" evidence="1">
    <location>
        <begin position="1"/>
        <end position="36"/>
    </location>
</feature>
<evidence type="ECO:0000256" key="1">
    <source>
        <dbReference type="SAM" id="SignalP"/>
    </source>
</evidence>
<dbReference type="OrthoDB" id="5987433at2759"/>
<dbReference type="SUPFAM" id="SSF53300">
    <property type="entry name" value="vWA-like"/>
    <property type="match status" value="2"/>
</dbReference>
<feature type="chain" id="PRO_5035903888" description="VWFA domain-containing protein" evidence="1">
    <location>
        <begin position="37"/>
        <end position="486"/>
    </location>
</feature>
<gene>
    <name evidence="3" type="ORF">OFUS_LOCUS16018</name>
</gene>
<dbReference type="PROSITE" id="PS50234">
    <property type="entry name" value="VWFA"/>
    <property type="match status" value="2"/>
</dbReference>
<keyword evidence="1" id="KW-0732">Signal</keyword>
<accession>A0A8S4PC95</accession>
<dbReference type="PANTHER" id="PTHR24020">
    <property type="entry name" value="COLLAGEN ALPHA"/>
    <property type="match status" value="1"/>
</dbReference>
<comment type="caution">
    <text evidence="3">The sequence shown here is derived from an EMBL/GenBank/DDBJ whole genome shotgun (WGS) entry which is preliminary data.</text>
</comment>
<evidence type="ECO:0000259" key="2">
    <source>
        <dbReference type="PROSITE" id="PS50234"/>
    </source>
</evidence>
<proteinExistence type="predicted"/>
<feature type="domain" description="VWFA" evidence="2">
    <location>
        <begin position="285"/>
        <end position="477"/>
    </location>
</feature>
<organism evidence="3 4">
    <name type="scientific">Owenia fusiformis</name>
    <name type="common">Polychaete worm</name>
    <dbReference type="NCBI Taxonomy" id="6347"/>
    <lineage>
        <taxon>Eukaryota</taxon>
        <taxon>Metazoa</taxon>
        <taxon>Spiralia</taxon>
        <taxon>Lophotrochozoa</taxon>
        <taxon>Annelida</taxon>
        <taxon>Polychaeta</taxon>
        <taxon>Sedentaria</taxon>
        <taxon>Canalipalpata</taxon>
        <taxon>Sabellida</taxon>
        <taxon>Oweniida</taxon>
        <taxon>Oweniidae</taxon>
        <taxon>Owenia</taxon>
    </lineage>
</organism>